<evidence type="ECO:0000313" key="1">
    <source>
        <dbReference type="EMBL" id="GIX80969.1"/>
    </source>
</evidence>
<keyword evidence="1" id="KW-0548">Nucleotidyltransferase</keyword>
<evidence type="ECO:0000313" key="2">
    <source>
        <dbReference type="Proteomes" id="UP001054945"/>
    </source>
</evidence>
<reference evidence="1 2" key="1">
    <citation type="submission" date="2021-06" db="EMBL/GenBank/DDBJ databases">
        <title>Caerostris extrusa draft genome.</title>
        <authorList>
            <person name="Kono N."/>
            <person name="Arakawa K."/>
        </authorList>
    </citation>
    <scope>NUCLEOTIDE SEQUENCE [LARGE SCALE GENOMIC DNA]</scope>
</reference>
<keyword evidence="1" id="KW-0808">Transferase</keyword>
<name>A0AAV4NBY7_CAEEX</name>
<sequence>MRDYADAGTLRNTYISLIRPILEYGIYVYCCASNTNLQKLEQVQLSAARIIPGLFNTCPNDIVLYEADLQPLSLRRRASFEEILWQAI</sequence>
<dbReference type="EMBL" id="BPLR01020638">
    <property type="protein sequence ID" value="GIX80969.1"/>
    <property type="molecule type" value="Genomic_DNA"/>
</dbReference>
<organism evidence="1 2">
    <name type="scientific">Caerostris extrusa</name>
    <name type="common">Bark spider</name>
    <name type="synonym">Caerostris bankana</name>
    <dbReference type="NCBI Taxonomy" id="172846"/>
    <lineage>
        <taxon>Eukaryota</taxon>
        <taxon>Metazoa</taxon>
        <taxon>Ecdysozoa</taxon>
        <taxon>Arthropoda</taxon>
        <taxon>Chelicerata</taxon>
        <taxon>Arachnida</taxon>
        <taxon>Araneae</taxon>
        <taxon>Araneomorphae</taxon>
        <taxon>Entelegynae</taxon>
        <taxon>Araneoidea</taxon>
        <taxon>Araneidae</taxon>
        <taxon>Caerostris</taxon>
    </lineage>
</organism>
<dbReference type="Proteomes" id="UP001054945">
    <property type="component" value="Unassembled WGS sequence"/>
</dbReference>
<gene>
    <name evidence="1" type="primary">RTase_270</name>
    <name evidence="1" type="ORF">CEXT_437781</name>
</gene>
<dbReference type="GO" id="GO:0003964">
    <property type="term" value="F:RNA-directed DNA polymerase activity"/>
    <property type="evidence" value="ECO:0007669"/>
    <property type="project" value="UniProtKB-KW"/>
</dbReference>
<comment type="caution">
    <text evidence="1">The sequence shown here is derived from an EMBL/GenBank/DDBJ whole genome shotgun (WGS) entry which is preliminary data.</text>
</comment>
<proteinExistence type="predicted"/>
<keyword evidence="2" id="KW-1185">Reference proteome</keyword>
<protein>
    <submittedName>
        <fullName evidence="1">RNA-directed DNA polymerase from transposon BS</fullName>
    </submittedName>
</protein>
<accession>A0AAV4NBY7</accession>
<keyword evidence="1" id="KW-0695">RNA-directed DNA polymerase</keyword>
<dbReference type="AlphaFoldDB" id="A0AAV4NBY7"/>